<evidence type="ECO:0000313" key="6">
    <source>
        <dbReference type="EMBL" id="SKC91537.1"/>
    </source>
</evidence>
<dbReference type="RefSeq" id="WP_170917615.1">
    <property type="nucleotide sequence ID" value="NZ_FUZT01000025.1"/>
</dbReference>
<dbReference type="AlphaFoldDB" id="A0A1T5MTH4"/>
<gene>
    <name evidence="6" type="ORF">SAMN02194393_05337</name>
</gene>
<dbReference type="Pfam" id="PF00015">
    <property type="entry name" value="MCPsignal"/>
    <property type="match status" value="1"/>
</dbReference>
<feature type="domain" description="Methyl-accepting transducer" evidence="5">
    <location>
        <begin position="207"/>
        <end position="464"/>
    </location>
</feature>
<evidence type="ECO:0000256" key="1">
    <source>
        <dbReference type="ARBA" id="ARBA00023224"/>
    </source>
</evidence>
<name>A0A1T5MTH4_9FIRM</name>
<reference evidence="7" key="1">
    <citation type="submission" date="2017-02" db="EMBL/GenBank/DDBJ databases">
        <authorList>
            <person name="Varghese N."/>
            <person name="Submissions S."/>
        </authorList>
    </citation>
    <scope>NUCLEOTIDE SEQUENCE [LARGE SCALE GENOMIC DNA]</scope>
    <source>
        <strain evidence="7">M1</strain>
    </source>
</reference>
<keyword evidence="4" id="KW-0472">Membrane</keyword>
<dbReference type="PANTHER" id="PTHR32089:SF112">
    <property type="entry name" value="LYSOZYME-LIKE PROTEIN-RELATED"/>
    <property type="match status" value="1"/>
</dbReference>
<organism evidence="6 7">
    <name type="scientific">Maledivibacter halophilus</name>
    <dbReference type="NCBI Taxonomy" id="36842"/>
    <lineage>
        <taxon>Bacteria</taxon>
        <taxon>Bacillati</taxon>
        <taxon>Bacillota</taxon>
        <taxon>Clostridia</taxon>
        <taxon>Peptostreptococcales</taxon>
        <taxon>Caminicellaceae</taxon>
        <taxon>Maledivibacter</taxon>
    </lineage>
</organism>
<feature type="coiled-coil region" evidence="3">
    <location>
        <begin position="453"/>
        <end position="490"/>
    </location>
</feature>
<dbReference type="Proteomes" id="UP000190285">
    <property type="component" value="Unassembled WGS sequence"/>
</dbReference>
<protein>
    <submittedName>
        <fullName evidence="6">Methyl-accepting chemotaxis protein</fullName>
    </submittedName>
</protein>
<dbReference type="PROSITE" id="PS50111">
    <property type="entry name" value="CHEMOTAXIS_TRANSDUC_2"/>
    <property type="match status" value="1"/>
</dbReference>
<dbReference type="EMBL" id="FUZT01000025">
    <property type="protein sequence ID" value="SKC91537.1"/>
    <property type="molecule type" value="Genomic_DNA"/>
</dbReference>
<dbReference type="STRING" id="36842.SAMN02194393_05337"/>
<dbReference type="SUPFAM" id="SSF58104">
    <property type="entry name" value="Methyl-accepting chemotaxis protein (MCP) signaling domain"/>
    <property type="match status" value="1"/>
</dbReference>
<evidence type="ECO:0000256" key="2">
    <source>
        <dbReference type="PROSITE-ProRule" id="PRU00284"/>
    </source>
</evidence>
<keyword evidence="3" id="KW-0175">Coiled coil</keyword>
<evidence type="ECO:0000256" key="4">
    <source>
        <dbReference type="SAM" id="Phobius"/>
    </source>
</evidence>
<feature type="transmembrane region" description="Helical" evidence="4">
    <location>
        <begin position="37"/>
        <end position="58"/>
    </location>
</feature>
<dbReference type="GO" id="GO:0007165">
    <property type="term" value="P:signal transduction"/>
    <property type="evidence" value="ECO:0007669"/>
    <property type="project" value="UniProtKB-KW"/>
</dbReference>
<sequence length="493" mass="54710">MDVEQVIFKRNKLLAKLLWFSLIMGLVVDIVSKQPKIVIITLASVGTFVCGLVTFFTYTRKFQKHIRYFVVFGSSVLAYLLIRSGSSIGTYFIVYYTLAIVTLYHDPKPIIITGCINLFLTNYFYFTHSSSIFSVLETKAIVSLNLFMILITGVLISQSTIGIKLRRQLEEGQNKAQTDKSKIEEMLNQIKDTANVLNNFSAGFNKSLVAIKNISSEITTAFSGVAASIDSQAQSVIDINDTIELNYSQVQIVTDGTSKMKKEADTTFETISKGDSEVKLLQNQISKVNIDINDTVSIINDLNIQSQQIEAILNTINAIAEQTNLLALNAAIEAARAGESGRGFSVVAEEIRKLAETSSESTAEISKILDEVKQKAEKASERANFAQQGFDTSRDITNNVAETFKNINKNINSVVDQGDIIDSMNKKIRERSNKIANSVNLISDEVEETSAVVQQVTASVEEQNRNIKDLLNSFEQLNELSDKIKELINKTNI</sequence>
<accession>A0A1T5MTH4</accession>
<evidence type="ECO:0000256" key="3">
    <source>
        <dbReference type="SAM" id="Coils"/>
    </source>
</evidence>
<keyword evidence="4" id="KW-1133">Transmembrane helix</keyword>
<dbReference type="PANTHER" id="PTHR32089">
    <property type="entry name" value="METHYL-ACCEPTING CHEMOTAXIS PROTEIN MCPB"/>
    <property type="match status" value="1"/>
</dbReference>
<keyword evidence="1 2" id="KW-0807">Transducer</keyword>
<keyword evidence="7" id="KW-1185">Reference proteome</keyword>
<dbReference type="GO" id="GO:0016020">
    <property type="term" value="C:membrane"/>
    <property type="evidence" value="ECO:0007669"/>
    <property type="project" value="InterPro"/>
</dbReference>
<dbReference type="InterPro" id="IPR004089">
    <property type="entry name" value="MCPsignal_dom"/>
</dbReference>
<dbReference type="SMART" id="SM00283">
    <property type="entry name" value="MA"/>
    <property type="match status" value="1"/>
</dbReference>
<feature type="transmembrane region" description="Helical" evidence="4">
    <location>
        <begin position="111"/>
        <end position="128"/>
    </location>
</feature>
<feature type="transmembrane region" description="Helical" evidence="4">
    <location>
        <begin position="140"/>
        <end position="157"/>
    </location>
</feature>
<proteinExistence type="predicted"/>
<dbReference type="Gene3D" id="1.10.287.950">
    <property type="entry name" value="Methyl-accepting chemotaxis protein"/>
    <property type="match status" value="1"/>
</dbReference>
<evidence type="ECO:0000313" key="7">
    <source>
        <dbReference type="Proteomes" id="UP000190285"/>
    </source>
</evidence>
<evidence type="ECO:0000259" key="5">
    <source>
        <dbReference type="PROSITE" id="PS50111"/>
    </source>
</evidence>
<keyword evidence="4" id="KW-0812">Transmembrane</keyword>
<feature type="transmembrane region" description="Helical" evidence="4">
    <location>
        <begin position="13"/>
        <end position="31"/>
    </location>
</feature>